<dbReference type="Pfam" id="PF00078">
    <property type="entry name" value="RVT_1"/>
    <property type="match status" value="1"/>
</dbReference>
<accession>A0ABD0PN32</accession>
<proteinExistence type="predicted"/>
<dbReference type="PROSITE" id="PS50878">
    <property type="entry name" value="RT_POL"/>
    <property type="match status" value="1"/>
</dbReference>
<dbReference type="InterPro" id="IPR000477">
    <property type="entry name" value="RT_dom"/>
</dbReference>
<comment type="caution">
    <text evidence="2">The sequence shown here is derived from an EMBL/GenBank/DDBJ whole genome shotgun (WGS) entry which is preliminary data.</text>
</comment>
<dbReference type="AlphaFoldDB" id="A0ABD0PN32"/>
<reference evidence="2 3" key="1">
    <citation type="submission" date="2024-05" db="EMBL/GenBank/DDBJ databases">
        <title>Genome sequencing and assembly of Indian major carp, Cirrhinus mrigala (Hamilton, 1822).</title>
        <authorList>
            <person name="Mohindra V."/>
            <person name="Chowdhury L.M."/>
            <person name="Lal K."/>
            <person name="Jena J.K."/>
        </authorList>
    </citation>
    <scope>NUCLEOTIDE SEQUENCE [LARGE SCALE GENOMIC DNA]</scope>
    <source>
        <strain evidence="2">CM1030</strain>
        <tissue evidence="2">Blood</tissue>
    </source>
</reference>
<evidence type="ECO:0000313" key="3">
    <source>
        <dbReference type="Proteomes" id="UP001529510"/>
    </source>
</evidence>
<evidence type="ECO:0000259" key="1">
    <source>
        <dbReference type="PROSITE" id="PS50878"/>
    </source>
</evidence>
<keyword evidence="3" id="KW-1185">Reference proteome</keyword>
<gene>
    <name evidence="2" type="ORF">M9458_031195</name>
</gene>
<dbReference type="Proteomes" id="UP001529510">
    <property type="component" value="Unassembled WGS sequence"/>
</dbReference>
<feature type="non-terminal residue" evidence="2">
    <location>
        <position position="120"/>
    </location>
</feature>
<name>A0ABD0PN32_CIRMR</name>
<dbReference type="PANTHER" id="PTHR33332">
    <property type="entry name" value="REVERSE TRANSCRIPTASE DOMAIN-CONTAINING PROTEIN"/>
    <property type="match status" value="1"/>
</dbReference>
<feature type="domain" description="Reverse transcriptase" evidence="1">
    <location>
        <begin position="1"/>
        <end position="120"/>
    </location>
</feature>
<organism evidence="2 3">
    <name type="scientific">Cirrhinus mrigala</name>
    <name type="common">Mrigala</name>
    <dbReference type="NCBI Taxonomy" id="683832"/>
    <lineage>
        <taxon>Eukaryota</taxon>
        <taxon>Metazoa</taxon>
        <taxon>Chordata</taxon>
        <taxon>Craniata</taxon>
        <taxon>Vertebrata</taxon>
        <taxon>Euteleostomi</taxon>
        <taxon>Actinopterygii</taxon>
        <taxon>Neopterygii</taxon>
        <taxon>Teleostei</taxon>
        <taxon>Ostariophysi</taxon>
        <taxon>Cypriniformes</taxon>
        <taxon>Cyprinidae</taxon>
        <taxon>Labeoninae</taxon>
        <taxon>Labeonini</taxon>
        <taxon>Cirrhinus</taxon>
    </lineage>
</organism>
<protein>
    <recommendedName>
        <fullName evidence="1">Reverse transcriptase domain-containing protein</fullName>
    </recommendedName>
</protein>
<dbReference type="EMBL" id="JAMKFB020000015">
    <property type="protein sequence ID" value="KAL0175227.1"/>
    <property type="molecule type" value="Genomic_DNA"/>
</dbReference>
<sequence length="120" mass="13262">MGLHFILQHLDRPGTYVRILFVDFSLAFNTIIPTLLQTKLNQLSVPSSICQWTTSFLTDLVRLGKLMSSSRTTNTGAPQGCVLSPLLFSLYTNDCTSKDSSVKLLKIADDTTLICLIHGE</sequence>
<evidence type="ECO:0000313" key="2">
    <source>
        <dbReference type="EMBL" id="KAL0175227.1"/>
    </source>
</evidence>